<keyword evidence="1" id="KW-1188">Viral release from host cell</keyword>
<reference evidence="5" key="1">
    <citation type="submission" date="2016-12" db="EMBL/GenBank/DDBJ databases">
        <authorList>
            <person name="Varghese N."/>
            <person name="Submissions S."/>
        </authorList>
    </citation>
    <scope>NUCLEOTIDE SEQUENCE [LARGE SCALE GENOMIC DNA]</scope>
    <source>
        <strain evidence="5">DSM 11544</strain>
    </source>
</reference>
<dbReference type="RefSeq" id="WP_072772809.1">
    <property type="nucleotide sequence ID" value="NZ_FRDN01000007.1"/>
</dbReference>
<proteinExistence type="predicted"/>
<evidence type="ECO:0000259" key="3">
    <source>
        <dbReference type="Pfam" id="PF10145"/>
    </source>
</evidence>
<dbReference type="NCBIfam" id="TIGR01760">
    <property type="entry name" value="tape_meas_TP901"/>
    <property type="match status" value="1"/>
</dbReference>
<gene>
    <name evidence="4" type="ORF">SAMN02745215_02413</name>
</gene>
<keyword evidence="2" id="KW-1133">Transmembrane helix</keyword>
<feature type="domain" description="Phage tail tape measure protein" evidence="3">
    <location>
        <begin position="110"/>
        <end position="317"/>
    </location>
</feature>
<keyword evidence="2" id="KW-0812">Transmembrane</keyword>
<sequence>MGSDGTQVDLVLTFMNNLGSNIASAKLTAKIMSADQGKTASQTQKTADNLKNMKKSGLEDIRAGKSLLDQLKKAVNQAALFEEAMLGVENAMYDSSLPLEEQKKQMEELRELALSLGAETKFGYEDAAKAQEKLLQNGMAFQDVLEGGAKASLYLGQTAGIAPTAAAEAVNEIAKKFSLNGSQLMEVADDITRVADAGNVGVQVMMDNMTQAGGTAKSLGLTAKETSLMLGTLHTMGLGDSSGSYLKDMLSGLNRATPEARKALEAMGMLNGATVTETSSGAMKISGGENSMFNEQGQIKSAQHLIESLRASLQGVDLSSLYDAGGKLLPAEEIEALVEQSSNLGGLQNFKDAFGLEGMRAAIALTQTGKDSYAEMAEKASHMKGIEEQVISQQDTLLAKLATLKESWNTLMTSSGTPLVEELKSFADTASNALQEIQAWTEAHPEATKAIMKTIGGLALLKMGSGVFKYLGGTVGGFIFSLGQAASKVKNFASTFGLFRRVAGLLGMLWSAVTSGFSILLKAGGFLVDFGIKALTAGGRALLAGARMALAWLIGLGPVGWIIIGVTALIAGGIAAWKTNFLGFRDWILDKVAWIADLINKVKGVFNINSSNTNLTVVSNKGQDLNNSPDLKFLNDPASIPFLGDGGSSADNRQYNFNINSTDPEGAANEISSLFGGKDLDKYQASRDPRFADYLYPAYPQLSWG</sequence>
<evidence type="ECO:0000256" key="1">
    <source>
        <dbReference type="ARBA" id="ARBA00022612"/>
    </source>
</evidence>
<evidence type="ECO:0000313" key="5">
    <source>
        <dbReference type="Proteomes" id="UP000184010"/>
    </source>
</evidence>
<name>A0A1M7TQX1_9FIRM</name>
<keyword evidence="2" id="KW-0472">Membrane</keyword>
<evidence type="ECO:0000313" key="4">
    <source>
        <dbReference type="EMBL" id="SHN73141.1"/>
    </source>
</evidence>
<organism evidence="4 5">
    <name type="scientific">Desulfitobacterium chlororespirans DSM 11544</name>
    <dbReference type="NCBI Taxonomy" id="1121395"/>
    <lineage>
        <taxon>Bacteria</taxon>
        <taxon>Bacillati</taxon>
        <taxon>Bacillota</taxon>
        <taxon>Clostridia</taxon>
        <taxon>Eubacteriales</taxon>
        <taxon>Desulfitobacteriaceae</taxon>
        <taxon>Desulfitobacterium</taxon>
    </lineage>
</organism>
<evidence type="ECO:0000256" key="2">
    <source>
        <dbReference type="SAM" id="Phobius"/>
    </source>
</evidence>
<dbReference type="PANTHER" id="PTHR37813">
    <property type="entry name" value="FELS-2 PROPHAGE PROTEIN"/>
    <property type="match status" value="1"/>
</dbReference>
<dbReference type="InterPro" id="IPR010090">
    <property type="entry name" value="Phage_tape_meas"/>
</dbReference>
<feature type="transmembrane region" description="Helical" evidence="2">
    <location>
        <begin position="498"/>
        <end position="521"/>
    </location>
</feature>
<dbReference type="AlphaFoldDB" id="A0A1M7TQX1"/>
<dbReference type="PANTHER" id="PTHR37813:SF1">
    <property type="entry name" value="FELS-2 PROPHAGE PROTEIN"/>
    <property type="match status" value="1"/>
</dbReference>
<dbReference type="Proteomes" id="UP000184010">
    <property type="component" value="Unassembled WGS sequence"/>
</dbReference>
<dbReference type="Pfam" id="PF10145">
    <property type="entry name" value="PhageMin_Tail"/>
    <property type="match status" value="1"/>
</dbReference>
<dbReference type="EMBL" id="FRDN01000007">
    <property type="protein sequence ID" value="SHN73141.1"/>
    <property type="molecule type" value="Genomic_DNA"/>
</dbReference>
<feature type="transmembrane region" description="Helical" evidence="2">
    <location>
        <begin position="549"/>
        <end position="577"/>
    </location>
</feature>
<keyword evidence="5" id="KW-1185">Reference proteome</keyword>
<protein>
    <submittedName>
        <fullName evidence="4">Phage tail tape measure protein, TP901 family, core region</fullName>
    </submittedName>
</protein>
<accession>A0A1M7TQX1</accession>
<dbReference type="STRING" id="1121395.SAMN02745215_02413"/>